<sequence length="61" mass="6807">MLHVISVSERLKMFKIFFKECLHSQCRSEQADIHSSSAAVLAERLEPLANNMKVGGSNVCD</sequence>
<proteinExistence type="predicted"/>
<keyword evidence="2" id="KW-1185">Reference proteome</keyword>
<dbReference type="Proteomes" id="UP001162164">
    <property type="component" value="Unassembled WGS sequence"/>
</dbReference>
<dbReference type="EMBL" id="JAPWTJ010000006">
    <property type="protein sequence ID" value="KAJ8985844.1"/>
    <property type="molecule type" value="Genomic_DNA"/>
</dbReference>
<name>A0ABQ9K6R9_9CUCU</name>
<accession>A0ABQ9K6R9</accession>
<comment type="caution">
    <text evidence="1">The sequence shown here is derived from an EMBL/GenBank/DDBJ whole genome shotgun (WGS) entry which is preliminary data.</text>
</comment>
<evidence type="ECO:0000313" key="2">
    <source>
        <dbReference type="Proteomes" id="UP001162164"/>
    </source>
</evidence>
<evidence type="ECO:0000313" key="1">
    <source>
        <dbReference type="EMBL" id="KAJ8985844.1"/>
    </source>
</evidence>
<gene>
    <name evidence="1" type="ORF">NQ317_006215</name>
</gene>
<reference evidence="1" key="1">
    <citation type="journal article" date="2023" name="Insect Mol. Biol.">
        <title>Genome sequencing provides insights into the evolution of gene families encoding plant cell wall-degrading enzymes in longhorned beetles.</title>
        <authorList>
            <person name="Shin N.R."/>
            <person name="Okamura Y."/>
            <person name="Kirsch R."/>
            <person name="Pauchet Y."/>
        </authorList>
    </citation>
    <scope>NUCLEOTIDE SEQUENCE</scope>
    <source>
        <strain evidence="1">MMC_N1</strain>
    </source>
</reference>
<protein>
    <submittedName>
        <fullName evidence="1">Uncharacterized protein</fullName>
    </submittedName>
</protein>
<organism evidence="1 2">
    <name type="scientific">Molorchus minor</name>
    <dbReference type="NCBI Taxonomy" id="1323400"/>
    <lineage>
        <taxon>Eukaryota</taxon>
        <taxon>Metazoa</taxon>
        <taxon>Ecdysozoa</taxon>
        <taxon>Arthropoda</taxon>
        <taxon>Hexapoda</taxon>
        <taxon>Insecta</taxon>
        <taxon>Pterygota</taxon>
        <taxon>Neoptera</taxon>
        <taxon>Endopterygota</taxon>
        <taxon>Coleoptera</taxon>
        <taxon>Polyphaga</taxon>
        <taxon>Cucujiformia</taxon>
        <taxon>Chrysomeloidea</taxon>
        <taxon>Cerambycidae</taxon>
        <taxon>Lamiinae</taxon>
        <taxon>Monochamini</taxon>
        <taxon>Molorchus</taxon>
    </lineage>
</organism>